<protein>
    <submittedName>
        <fullName evidence="1">Uncharacterized protein</fullName>
    </submittedName>
</protein>
<dbReference type="InterPro" id="IPR031834">
    <property type="entry name" value="RnlB/LsoB_antitoxin"/>
</dbReference>
<sequence>MKFADKESISIGDKYWVRTITDKDYEVEVVGNPVENIYQDVLVHCKRLDRTDCDIRLEFVRHLYTKESINFEIVKSDCKYPVVIYSLSYVSPLGKIPVIEKKLESYKGKVLFDLLLSNGFASNRYIEAEFNEGKFLIGSFRAVEPDIEIKMESSSFYLKEPSLLDNGILHNPQKFLFKKGKIL</sequence>
<name>A0A160LJV8_BACTI</name>
<reference evidence="1" key="1">
    <citation type="journal article" date="2017" name="Res. Microbiol.">
        <title>Comparative genomics of extrachromosomal elements in Bacillus thuringiensis subsp. israelensis.</title>
        <authorList>
            <person name="Bolotin A."/>
            <person name="Gillis A."/>
            <person name="Sanchis V."/>
            <person name="Nielsen-LeRoux C."/>
            <person name="Mahillon J."/>
            <person name="Lereclus D."/>
            <person name="Sorokin A."/>
        </authorList>
    </citation>
    <scope>NUCLEOTIDE SEQUENCE</scope>
    <source>
        <strain evidence="1">AM65-52</strain>
        <plasmid evidence="1">pAM65-52-3-235K</plasmid>
    </source>
</reference>
<dbReference type="Pfam" id="PF15933">
    <property type="entry name" value="RnlB_antitoxin"/>
    <property type="match status" value="1"/>
</dbReference>
<keyword evidence="1" id="KW-0614">Plasmid</keyword>
<dbReference type="AlphaFoldDB" id="A0A160LJV8"/>
<dbReference type="EMBL" id="CP013278">
    <property type="protein sequence ID" value="AND28480.1"/>
    <property type="molecule type" value="Genomic_DNA"/>
</dbReference>
<dbReference type="RefSeq" id="WP_000666522.1">
    <property type="nucleotide sequence ID" value="NZ_CP013278.1"/>
</dbReference>
<dbReference type="PATRIC" id="fig|1430.6.peg.2166"/>
<evidence type="ECO:0000313" key="1">
    <source>
        <dbReference type="EMBL" id="AND28480.1"/>
    </source>
</evidence>
<geneLocation type="plasmid" evidence="1">
    <name>pAM65-52-3-235K</name>
</geneLocation>
<gene>
    <name evidence="1" type="ORF">ATN07_32650</name>
</gene>
<organism evidence="1">
    <name type="scientific">Bacillus thuringiensis subsp. israelensis</name>
    <dbReference type="NCBI Taxonomy" id="1430"/>
    <lineage>
        <taxon>Bacteria</taxon>
        <taxon>Bacillati</taxon>
        <taxon>Bacillota</taxon>
        <taxon>Bacilli</taxon>
        <taxon>Bacillales</taxon>
        <taxon>Bacillaceae</taxon>
        <taxon>Bacillus</taxon>
        <taxon>Bacillus cereus group</taxon>
    </lineage>
</organism>
<proteinExistence type="predicted"/>
<accession>A0A160LJV8</accession>